<gene>
    <name evidence="6" type="ORF">X801_05682</name>
</gene>
<dbReference type="Gene3D" id="2.60.40.1530">
    <property type="entry name" value="ntegrin, alpha v. Chain A, domain 4"/>
    <property type="match status" value="1"/>
</dbReference>
<evidence type="ECO:0000256" key="1">
    <source>
        <dbReference type="ARBA" id="ARBA00004479"/>
    </source>
</evidence>
<evidence type="ECO:0000313" key="7">
    <source>
        <dbReference type="Proteomes" id="UP000243686"/>
    </source>
</evidence>
<dbReference type="InterPro" id="IPR032695">
    <property type="entry name" value="Integrin_dom_sf"/>
</dbReference>
<evidence type="ECO:0000256" key="3">
    <source>
        <dbReference type="ARBA" id="ARBA00023136"/>
    </source>
</evidence>
<proteinExistence type="predicted"/>
<keyword evidence="3" id="KW-0472">Membrane</keyword>
<evidence type="ECO:0000256" key="2">
    <source>
        <dbReference type="ARBA" id="ARBA00023037"/>
    </source>
</evidence>
<name>A0A1S8WW64_OPIVI</name>
<organism evidence="6 7">
    <name type="scientific">Opisthorchis viverrini</name>
    <name type="common">Southeast Asian liver fluke</name>
    <dbReference type="NCBI Taxonomy" id="6198"/>
    <lineage>
        <taxon>Eukaryota</taxon>
        <taxon>Metazoa</taxon>
        <taxon>Spiralia</taxon>
        <taxon>Lophotrochozoa</taxon>
        <taxon>Platyhelminthes</taxon>
        <taxon>Trematoda</taxon>
        <taxon>Digenea</taxon>
        <taxon>Opisthorchiida</taxon>
        <taxon>Opisthorchiata</taxon>
        <taxon>Opisthorchiidae</taxon>
        <taxon>Opisthorchis</taxon>
    </lineage>
</organism>
<dbReference type="Pfam" id="PF20806">
    <property type="entry name" value="Integrin_A_Ig_3"/>
    <property type="match status" value="1"/>
</dbReference>
<evidence type="ECO:0000313" key="6">
    <source>
        <dbReference type="EMBL" id="OON18463.1"/>
    </source>
</evidence>
<reference evidence="6 7" key="1">
    <citation type="submission" date="2015-03" db="EMBL/GenBank/DDBJ databases">
        <title>Draft genome of the nematode, Opisthorchis viverrini.</title>
        <authorList>
            <person name="Mitreva M."/>
        </authorList>
    </citation>
    <scope>NUCLEOTIDE SEQUENCE [LARGE SCALE GENOMIC DNA]</scope>
    <source>
        <strain evidence="6">Khon Kaen</strain>
    </source>
</reference>
<protein>
    <recommendedName>
        <fullName evidence="5">Integrin alpha third immunoglobulin-like domain-containing protein</fullName>
    </recommendedName>
</protein>
<dbReference type="GO" id="GO:0007229">
    <property type="term" value="P:integrin-mediated signaling pathway"/>
    <property type="evidence" value="ECO:0007669"/>
    <property type="project" value="UniProtKB-KW"/>
</dbReference>
<sequence>MMDMSVGALEKLVVYFRERVTQRNLTLSSSALDRTTVDKRNFTVQLYEMQRVHPETLGPEIKHIYLVSNDGPSPIENLWVNVSLPIQTLEGERLGYILDRVRYHAEDGGPPLIAATAPEVVSAEGDVRGMCITQDWALNPLQLNAVHRGWRKQTFSARLEDEDDLIHRVRSIED</sequence>
<dbReference type="EMBL" id="KV894160">
    <property type="protein sequence ID" value="OON18463.1"/>
    <property type="molecule type" value="Genomic_DNA"/>
</dbReference>
<dbReference type="InterPro" id="IPR048286">
    <property type="entry name" value="Integrin_alpha_Ig-like_3"/>
</dbReference>
<keyword evidence="4" id="KW-0325">Glycoprotein</keyword>
<evidence type="ECO:0000256" key="4">
    <source>
        <dbReference type="ARBA" id="ARBA00023180"/>
    </source>
</evidence>
<dbReference type="AlphaFoldDB" id="A0A1S8WW64"/>
<feature type="domain" description="Integrin alpha third immunoglobulin-like" evidence="5">
    <location>
        <begin position="55"/>
        <end position="99"/>
    </location>
</feature>
<dbReference type="SUPFAM" id="SSF69179">
    <property type="entry name" value="Integrin domains"/>
    <property type="match status" value="1"/>
</dbReference>
<keyword evidence="2" id="KW-0401">Integrin</keyword>
<evidence type="ECO:0000259" key="5">
    <source>
        <dbReference type="Pfam" id="PF20806"/>
    </source>
</evidence>
<dbReference type="Proteomes" id="UP000243686">
    <property type="component" value="Unassembled WGS sequence"/>
</dbReference>
<comment type="subcellular location">
    <subcellularLocation>
        <location evidence="1">Membrane</location>
        <topology evidence="1">Single-pass type I membrane protein</topology>
    </subcellularLocation>
</comment>
<feature type="non-terminal residue" evidence="6">
    <location>
        <position position="174"/>
    </location>
</feature>
<accession>A0A1S8WW64</accession>
<keyword evidence="7" id="KW-1185">Reference proteome</keyword>
<dbReference type="GO" id="GO:0016020">
    <property type="term" value="C:membrane"/>
    <property type="evidence" value="ECO:0007669"/>
    <property type="project" value="UniProtKB-SubCell"/>
</dbReference>